<dbReference type="AlphaFoldDB" id="A0A3P7ZYQ8"/>
<dbReference type="Proteomes" id="UP000268014">
    <property type="component" value="Unassembled WGS sequence"/>
</dbReference>
<keyword evidence="2" id="KW-1185">Reference proteome</keyword>
<evidence type="ECO:0000313" key="1">
    <source>
        <dbReference type="EMBL" id="VDO89557.1"/>
    </source>
</evidence>
<protein>
    <submittedName>
        <fullName evidence="1">Uncharacterized protein</fullName>
    </submittedName>
</protein>
<gene>
    <name evidence="1" type="ORF">HPLM_LOCUS21378</name>
</gene>
<dbReference type="EMBL" id="UZAF01023333">
    <property type="protein sequence ID" value="VDO89557.1"/>
    <property type="molecule type" value="Genomic_DNA"/>
</dbReference>
<sequence length="47" mass="5323">MMYSSTTFKNFLTISSRLLTSCPGQFIFLEIGKKCRLLTHIAAVQLI</sequence>
<name>A0A3P7ZYQ8_HAEPC</name>
<organism evidence="1 2">
    <name type="scientific">Haemonchus placei</name>
    <name type="common">Barber's pole worm</name>
    <dbReference type="NCBI Taxonomy" id="6290"/>
    <lineage>
        <taxon>Eukaryota</taxon>
        <taxon>Metazoa</taxon>
        <taxon>Ecdysozoa</taxon>
        <taxon>Nematoda</taxon>
        <taxon>Chromadorea</taxon>
        <taxon>Rhabditida</taxon>
        <taxon>Rhabditina</taxon>
        <taxon>Rhabditomorpha</taxon>
        <taxon>Strongyloidea</taxon>
        <taxon>Trichostrongylidae</taxon>
        <taxon>Haemonchus</taxon>
    </lineage>
</organism>
<reference evidence="1 2" key="1">
    <citation type="submission" date="2018-11" db="EMBL/GenBank/DDBJ databases">
        <authorList>
            <consortium name="Pathogen Informatics"/>
        </authorList>
    </citation>
    <scope>NUCLEOTIDE SEQUENCE [LARGE SCALE GENOMIC DNA]</scope>
    <source>
        <strain evidence="1 2">MHpl1</strain>
    </source>
</reference>
<accession>A0A3P7ZYQ8</accession>
<evidence type="ECO:0000313" key="2">
    <source>
        <dbReference type="Proteomes" id="UP000268014"/>
    </source>
</evidence>
<proteinExistence type="predicted"/>